<dbReference type="EMBL" id="LANX01000001">
    <property type="protein sequence ID" value="KJV69143.1"/>
    <property type="molecule type" value="Genomic_DNA"/>
</dbReference>
<keyword evidence="2" id="KW-1185">Reference proteome</keyword>
<dbReference type="AlphaFoldDB" id="A0A0F3NM63"/>
<sequence length="56" mass="6109">MKHIPIGAIAWDSIDAVTLPRINIGKLKNAIDKYAPSDIQADGTCIYIIRTISPCL</sequence>
<evidence type="ECO:0000313" key="2">
    <source>
        <dbReference type="Proteomes" id="UP000033562"/>
    </source>
</evidence>
<protein>
    <submittedName>
        <fullName evidence="1">Uncharacterized protein</fullName>
    </submittedName>
</protein>
<accession>A0A0F3NM63</accession>
<comment type="caution">
    <text evidence="1">The sequence shown here is derived from an EMBL/GenBank/DDBJ whole genome shotgun (WGS) entry which is preliminary data.</text>
</comment>
<organism evidence="1 2">
    <name type="scientific">Candidatus Neoehrlichia procyonis str. RAC413</name>
    <dbReference type="NCBI Taxonomy" id="1359163"/>
    <lineage>
        <taxon>Bacteria</taxon>
        <taxon>Pseudomonadati</taxon>
        <taxon>Pseudomonadota</taxon>
        <taxon>Alphaproteobacteria</taxon>
        <taxon>Rickettsiales</taxon>
        <taxon>Anaplasmataceae</taxon>
        <taxon>Candidatus Neoehrlichia</taxon>
    </lineage>
</organism>
<dbReference type="Proteomes" id="UP000033562">
    <property type="component" value="Unassembled WGS sequence"/>
</dbReference>
<proteinExistence type="predicted"/>
<dbReference type="STRING" id="1359163.NLO413_0520"/>
<name>A0A0F3NM63_9RICK</name>
<reference evidence="1 2" key="1">
    <citation type="submission" date="2015-02" db="EMBL/GenBank/DDBJ databases">
        <title>Genome Sequencing of Rickettsiales.</title>
        <authorList>
            <person name="Daugherty S.C."/>
            <person name="Su Q."/>
            <person name="Abolude K."/>
            <person name="Beier-Sexton M."/>
            <person name="Carlyon J.A."/>
            <person name="Carter R."/>
            <person name="Day N.P."/>
            <person name="Dumler S.J."/>
            <person name="Dyachenko V."/>
            <person name="Godinez A."/>
            <person name="Kurtti T.J."/>
            <person name="Lichay M."/>
            <person name="Mullins K.E."/>
            <person name="Ott S."/>
            <person name="Pappas-Brown V."/>
            <person name="Paris D.H."/>
            <person name="Patel P."/>
            <person name="Richards A.L."/>
            <person name="Sadzewicz L."/>
            <person name="Sears K."/>
            <person name="Seidman D."/>
            <person name="Sengamalay N."/>
            <person name="Stenos J."/>
            <person name="Tallon L.J."/>
            <person name="Vincent G."/>
            <person name="Fraser C.M."/>
            <person name="Munderloh U."/>
            <person name="Dunning-Hotopp J.C."/>
        </authorList>
    </citation>
    <scope>NUCLEOTIDE SEQUENCE [LARGE SCALE GENOMIC DNA]</scope>
    <source>
        <strain evidence="1 2">RAC413</strain>
    </source>
</reference>
<evidence type="ECO:0000313" key="1">
    <source>
        <dbReference type="EMBL" id="KJV69143.1"/>
    </source>
</evidence>
<gene>
    <name evidence="1" type="ORF">NLO413_0520</name>
</gene>